<evidence type="ECO:0000256" key="1">
    <source>
        <dbReference type="SAM" id="SignalP"/>
    </source>
</evidence>
<dbReference type="Proteomes" id="UP001214854">
    <property type="component" value="Unassembled WGS sequence"/>
</dbReference>
<accession>A0ABT5HSV4</accession>
<gene>
    <name evidence="2" type="ORF">PQU92_07080</name>
</gene>
<comment type="caution">
    <text evidence="2">The sequence shown here is derived from an EMBL/GenBank/DDBJ whole genome shotgun (WGS) entry which is preliminary data.</text>
</comment>
<evidence type="ECO:0000313" key="3">
    <source>
        <dbReference type="Proteomes" id="UP001214854"/>
    </source>
</evidence>
<keyword evidence="1" id="KW-0732">Signal</keyword>
<keyword evidence="3" id="KW-1185">Reference proteome</keyword>
<protein>
    <recommendedName>
        <fullName evidence="4">LPS-assembly lipoprotein</fullName>
    </recommendedName>
</protein>
<name>A0ABT5HSV4_9CAUL</name>
<dbReference type="RefSeq" id="WP_272747515.1">
    <property type="nucleotide sequence ID" value="NZ_JAQQKX010000004.1"/>
</dbReference>
<sequence length="171" mass="18377">MIRKAVFAACLLVAPLSLSGCGFTPVYAQKGLAATLAGIDFNVTESRTGYFVRQNLVSGFDSAAAATKPYRLDVKLVENRYDIGVGVNDTATRSEISNSVTYQLVDVQTRKVLTEGSFVDTTTYDASNKSPYGSVISQKDGQQRAATSISERLRNDITLYFHGKATAASAN</sequence>
<dbReference type="PROSITE" id="PS51257">
    <property type="entry name" value="PROKAR_LIPOPROTEIN"/>
    <property type="match status" value="1"/>
</dbReference>
<reference evidence="2 3" key="1">
    <citation type="submission" date="2023-01" db="EMBL/GenBank/DDBJ databases">
        <title>Novel species of the genus Asticcacaulis isolated from rivers.</title>
        <authorList>
            <person name="Lu H."/>
        </authorList>
    </citation>
    <scope>NUCLEOTIDE SEQUENCE [LARGE SCALE GENOMIC DNA]</scope>
    <source>
        <strain evidence="2 3">BYS171W</strain>
    </source>
</reference>
<feature type="chain" id="PRO_5045957931" description="LPS-assembly lipoprotein" evidence="1">
    <location>
        <begin position="20"/>
        <end position="171"/>
    </location>
</feature>
<feature type="signal peptide" evidence="1">
    <location>
        <begin position="1"/>
        <end position="19"/>
    </location>
</feature>
<proteinExistence type="predicted"/>
<dbReference type="Gene3D" id="3.30.160.150">
    <property type="entry name" value="Lipoprotein like domain"/>
    <property type="match status" value="1"/>
</dbReference>
<organism evidence="2 3">
    <name type="scientific">Asticcacaulis aquaticus</name>
    <dbReference type="NCBI Taxonomy" id="2984212"/>
    <lineage>
        <taxon>Bacteria</taxon>
        <taxon>Pseudomonadati</taxon>
        <taxon>Pseudomonadota</taxon>
        <taxon>Alphaproteobacteria</taxon>
        <taxon>Caulobacterales</taxon>
        <taxon>Caulobacteraceae</taxon>
        <taxon>Asticcacaulis</taxon>
    </lineage>
</organism>
<evidence type="ECO:0000313" key="2">
    <source>
        <dbReference type="EMBL" id="MDC7683033.1"/>
    </source>
</evidence>
<dbReference type="EMBL" id="JAQQKX010000004">
    <property type="protein sequence ID" value="MDC7683033.1"/>
    <property type="molecule type" value="Genomic_DNA"/>
</dbReference>
<evidence type="ECO:0008006" key="4">
    <source>
        <dbReference type="Google" id="ProtNLM"/>
    </source>
</evidence>